<dbReference type="GO" id="GO:0006310">
    <property type="term" value="P:DNA recombination"/>
    <property type="evidence" value="ECO:0007669"/>
    <property type="project" value="InterPro"/>
</dbReference>
<evidence type="ECO:0000313" key="6">
    <source>
        <dbReference type="Proteomes" id="UP000223606"/>
    </source>
</evidence>
<dbReference type="Proteomes" id="UP000223606">
    <property type="component" value="Chromosome 1"/>
</dbReference>
<keyword evidence="3" id="KW-0413">Isomerase</keyword>
<dbReference type="PANTHER" id="PTHR43788">
    <property type="entry name" value="DNA2/NAM7 HELICASE FAMILY MEMBER"/>
    <property type="match status" value="1"/>
</dbReference>
<dbReference type="GO" id="GO:0005524">
    <property type="term" value="F:ATP binding"/>
    <property type="evidence" value="ECO:0007669"/>
    <property type="project" value="UniProtKB-UniRule"/>
</dbReference>
<dbReference type="EC" id="5.6.2.3" evidence="3"/>
<dbReference type="Pfam" id="PF13538">
    <property type="entry name" value="UvrD_C_2"/>
    <property type="match status" value="1"/>
</dbReference>
<dbReference type="OrthoDB" id="1826980at2"/>
<dbReference type="Pfam" id="PF13604">
    <property type="entry name" value="AAA_30"/>
    <property type="match status" value="1"/>
</dbReference>
<dbReference type="Pfam" id="PF18335">
    <property type="entry name" value="SH3_13"/>
    <property type="match status" value="1"/>
</dbReference>
<dbReference type="AlphaFoldDB" id="A0A2C9D175"/>
<evidence type="ECO:0000256" key="3">
    <source>
        <dbReference type="HAMAP-Rule" id="MF_01488"/>
    </source>
</evidence>
<dbReference type="GO" id="GO:0016887">
    <property type="term" value="F:ATP hydrolysis activity"/>
    <property type="evidence" value="ECO:0007669"/>
    <property type="project" value="RHEA"/>
</dbReference>
<dbReference type="GO" id="GO:0009338">
    <property type="term" value="C:exodeoxyribonuclease V complex"/>
    <property type="evidence" value="ECO:0007669"/>
    <property type="project" value="TreeGrafter"/>
</dbReference>
<dbReference type="InterPro" id="IPR055446">
    <property type="entry name" value="RecD2_N_OB"/>
</dbReference>
<dbReference type="SUPFAM" id="SSF52540">
    <property type="entry name" value="P-loop containing nucleoside triphosphate hydrolases"/>
    <property type="match status" value="2"/>
</dbReference>
<dbReference type="SUPFAM" id="SSF47781">
    <property type="entry name" value="RuvA domain 2-like"/>
    <property type="match status" value="1"/>
</dbReference>
<dbReference type="RefSeq" id="WP_099554093.1">
    <property type="nucleotide sequence ID" value="NZ_LT960614.1"/>
</dbReference>
<dbReference type="InterPro" id="IPR027417">
    <property type="entry name" value="P-loop_NTPase"/>
</dbReference>
<dbReference type="HAMAP" id="MF_01488">
    <property type="entry name" value="RecD2"/>
    <property type="match status" value="1"/>
</dbReference>
<gene>
    <name evidence="5" type="primary">recD</name>
    <name evidence="3" type="synonym">recD2</name>
    <name evidence="5" type="ORF">HDIA_0531</name>
</gene>
<comment type="function">
    <text evidence="3">DNA-dependent ATPase and ATP-dependent 5'-3' DNA helicase. Has no activity on blunt DNA or DNA with 3'-overhangs, requires at least 10 bases of 5'-ssDNA for helicase activity.</text>
</comment>
<dbReference type="Gene3D" id="3.40.50.300">
    <property type="entry name" value="P-loop containing nucleotide triphosphate hydrolases"/>
    <property type="match status" value="2"/>
</dbReference>
<dbReference type="GO" id="GO:0017116">
    <property type="term" value="F:single-stranded DNA helicase activity"/>
    <property type="evidence" value="ECO:0007669"/>
    <property type="project" value="TreeGrafter"/>
</dbReference>
<dbReference type="Gene3D" id="1.10.10.2220">
    <property type="match status" value="1"/>
</dbReference>
<dbReference type="EMBL" id="LT960614">
    <property type="protein sequence ID" value="SON54072.1"/>
    <property type="molecule type" value="Genomic_DNA"/>
</dbReference>
<dbReference type="InterPro" id="IPR050534">
    <property type="entry name" value="Coronavir_polyprotein_1ab"/>
</dbReference>
<proteinExistence type="inferred from homology"/>
<dbReference type="Gene3D" id="1.10.150.20">
    <property type="entry name" value="5' to 3' exonuclease, C-terminal subdomain"/>
    <property type="match status" value="1"/>
</dbReference>
<dbReference type="CDD" id="cd18809">
    <property type="entry name" value="SF1_C_RecD"/>
    <property type="match status" value="1"/>
</dbReference>
<dbReference type="GO" id="GO:0043139">
    <property type="term" value="F:5'-3' DNA helicase activity"/>
    <property type="evidence" value="ECO:0007669"/>
    <property type="project" value="UniProtKB-UniRule"/>
</dbReference>
<protein>
    <recommendedName>
        <fullName evidence="3">ATP-dependent RecD2 DNA helicase</fullName>
        <ecNumber evidence="3">5.6.2.3</ecNumber>
    </recommendedName>
    <alternativeName>
        <fullName evidence="3">DNA 5'-3' helicase subunit RecD2</fullName>
    </alternativeName>
</protein>
<dbReference type="InterPro" id="IPR027785">
    <property type="entry name" value="UvrD-like_helicase_C"/>
</dbReference>
<keyword evidence="2 3" id="KW-0067">ATP-binding</keyword>
<sequence>MSTSEPSPAPETQDARITGTIEHVTFHNAENGFLVVKLRVPGQRTAITLVGHAPSIVRGEQVDAIGEWTTDRTHGLQFRARQLMTKPPTAGEAVARYLGSGMVPGIGPALARRIVEKFGPKAIEVIEKEPMRLLDVPGIGKAAAQRIARGWNDQKALRDLLEFLAERGVPTVHAMRIHKQFGAKAREVVESDPFRLAREVRGIDFTGADAIAQRFGLDTTAPARLRAGLSHALEDAASDGHTGLPLADLIPRAAKLLAVDEDTVAEAVAGAKESGEVVEAEVEGVTCLFSRRLAEAESFIAERLAVLREGKPAWSDVNLDKAAKDFERRAKVSLSASQREALALVATGKVSVVTGGPGVGKTTILDALLGLVGGNRRIALAAPTGRAARRMSDQTGREAKTIHRLLEIDAATGDFRRAASNPLEVDLVVIDEASMVDTGLMAALVAAIPDEAALILVGDVDQLPSVGPGQVLGDIIASQTVPVARLTEIHRQAKSSRIVVNAHRINHGELPETTPAGETGDFYIIPMSSPEDGIAKLKEVVSRRIPGRFGFDPMREVQVLTPMQKGPLGARNLNVELAGLLNPRAGTRIERGGLSYGVGDRVMQVENDYDHDVFNGDMGRIVSIDREDDEIVVDFDGRVVTYSSNGLDALAPAYAVTIHKAQGSEYPAIVIPLSGQHYPMLARNLIYTAVTRARQLVVLIAEPRALEIAVSGRNARRRWTRLQALLTGNTGNAEQETAAT</sequence>
<dbReference type="InterPro" id="IPR029493">
    <property type="entry name" value="RecD2-like_HHH"/>
</dbReference>
<keyword evidence="6" id="KW-1185">Reference proteome</keyword>
<organism evidence="5 6">
    <name type="scientific">Hartmannibacter diazotrophicus</name>
    <dbReference type="NCBI Taxonomy" id="1482074"/>
    <lineage>
        <taxon>Bacteria</taxon>
        <taxon>Pseudomonadati</taxon>
        <taxon>Pseudomonadota</taxon>
        <taxon>Alphaproteobacteria</taxon>
        <taxon>Hyphomicrobiales</taxon>
        <taxon>Pleomorphomonadaceae</taxon>
        <taxon>Hartmannibacter</taxon>
    </lineage>
</organism>
<keyword evidence="1 3" id="KW-0547">Nucleotide-binding</keyword>
<keyword evidence="3" id="KW-0238">DNA-binding</keyword>
<name>A0A2C9D175_9HYPH</name>
<feature type="binding site" evidence="3">
    <location>
        <begin position="358"/>
        <end position="362"/>
    </location>
    <ligand>
        <name>ATP</name>
        <dbReference type="ChEBI" id="CHEBI:30616"/>
    </ligand>
</feature>
<accession>A0A2C9D175</accession>
<evidence type="ECO:0000313" key="5">
    <source>
        <dbReference type="EMBL" id="SON54072.1"/>
    </source>
</evidence>
<dbReference type="Pfam" id="PF23139">
    <property type="entry name" value="OB_YrrC"/>
    <property type="match status" value="1"/>
</dbReference>
<dbReference type="InterPro" id="IPR003593">
    <property type="entry name" value="AAA+_ATPase"/>
</dbReference>
<keyword evidence="3 5" id="KW-0378">Hydrolase</keyword>
<dbReference type="InterPro" id="IPR006345">
    <property type="entry name" value="RecD2"/>
</dbReference>
<dbReference type="InterPro" id="IPR041451">
    <property type="entry name" value="RecD2_SH13"/>
</dbReference>
<dbReference type="CDD" id="cd17933">
    <property type="entry name" value="DEXSc_RecD-like"/>
    <property type="match status" value="1"/>
</dbReference>
<dbReference type="NCBIfam" id="TIGR01448">
    <property type="entry name" value="recD_rel"/>
    <property type="match status" value="1"/>
</dbReference>
<keyword evidence="3" id="KW-0347">Helicase</keyword>
<dbReference type="Pfam" id="PF14520">
    <property type="entry name" value="HHH_5"/>
    <property type="match status" value="1"/>
</dbReference>
<dbReference type="Pfam" id="PF14490">
    <property type="entry name" value="HHH_RecD2"/>
    <property type="match status" value="1"/>
</dbReference>
<dbReference type="PANTHER" id="PTHR43788:SF6">
    <property type="entry name" value="DNA HELICASE B"/>
    <property type="match status" value="1"/>
</dbReference>
<evidence type="ECO:0000259" key="4">
    <source>
        <dbReference type="SMART" id="SM00382"/>
    </source>
</evidence>
<dbReference type="KEGG" id="hdi:HDIA_0531"/>
<dbReference type="Gene3D" id="2.30.30.940">
    <property type="match status" value="1"/>
</dbReference>
<reference evidence="6" key="1">
    <citation type="submission" date="2017-09" db="EMBL/GenBank/DDBJ databases">
        <title>Genome sequence of Nannocystis excedens DSM 71.</title>
        <authorList>
            <person name="Blom J."/>
        </authorList>
    </citation>
    <scope>NUCLEOTIDE SEQUENCE [LARGE SCALE GENOMIC DNA]</scope>
    <source>
        <strain evidence="6">type strain: E19</strain>
    </source>
</reference>
<dbReference type="InterPro" id="IPR010994">
    <property type="entry name" value="RuvA_2-like"/>
</dbReference>
<dbReference type="GO" id="GO:0003677">
    <property type="term" value="F:DNA binding"/>
    <property type="evidence" value="ECO:0007669"/>
    <property type="project" value="UniProtKB-UniRule"/>
</dbReference>
<evidence type="ECO:0000256" key="2">
    <source>
        <dbReference type="ARBA" id="ARBA00022840"/>
    </source>
</evidence>
<feature type="domain" description="AAA+ ATPase" evidence="4">
    <location>
        <begin position="347"/>
        <end position="468"/>
    </location>
</feature>
<dbReference type="SMART" id="SM00382">
    <property type="entry name" value="AAA"/>
    <property type="match status" value="1"/>
</dbReference>
<evidence type="ECO:0000256" key="1">
    <source>
        <dbReference type="ARBA" id="ARBA00022741"/>
    </source>
</evidence>
<comment type="catalytic activity">
    <reaction evidence="3">
        <text>ATP + H2O = ADP + phosphate + H(+)</text>
        <dbReference type="Rhea" id="RHEA:13065"/>
        <dbReference type="ChEBI" id="CHEBI:15377"/>
        <dbReference type="ChEBI" id="CHEBI:15378"/>
        <dbReference type="ChEBI" id="CHEBI:30616"/>
        <dbReference type="ChEBI" id="CHEBI:43474"/>
        <dbReference type="ChEBI" id="CHEBI:456216"/>
        <dbReference type="EC" id="5.6.2.3"/>
    </reaction>
</comment>
<comment type="similarity">
    <text evidence="3">Belongs to the RecD family. RecD2 subfamily.</text>
</comment>